<keyword evidence="2" id="KW-0442">Lipid degradation</keyword>
<dbReference type="PANTHER" id="PTHR24185">
    <property type="entry name" value="CALCIUM-INDEPENDENT PHOSPHOLIPASE A2-GAMMA"/>
    <property type="match status" value="1"/>
</dbReference>
<organism evidence="6 7">
    <name type="scientific">Rhizoctonia solani</name>
    <dbReference type="NCBI Taxonomy" id="456999"/>
    <lineage>
        <taxon>Eukaryota</taxon>
        <taxon>Fungi</taxon>
        <taxon>Dikarya</taxon>
        <taxon>Basidiomycota</taxon>
        <taxon>Agaricomycotina</taxon>
        <taxon>Agaricomycetes</taxon>
        <taxon>Cantharellales</taxon>
        <taxon>Ceratobasidiaceae</taxon>
        <taxon>Rhizoctonia</taxon>
    </lineage>
</organism>
<comment type="caution">
    <text evidence="4">Lacks conserved residue(s) required for the propagation of feature annotation.</text>
</comment>
<feature type="domain" description="PNPLA" evidence="5">
    <location>
        <begin position="31"/>
        <end position="229"/>
    </location>
</feature>
<evidence type="ECO:0000313" key="6">
    <source>
        <dbReference type="EMBL" id="CAE7111347.1"/>
    </source>
</evidence>
<dbReference type="EMBL" id="CAJNJQ010000959">
    <property type="protein sequence ID" value="CAE7111347.1"/>
    <property type="molecule type" value="Genomic_DNA"/>
</dbReference>
<reference evidence="6" key="1">
    <citation type="submission" date="2021-01" db="EMBL/GenBank/DDBJ databases">
        <authorList>
            <person name="Kaushik A."/>
        </authorList>
    </citation>
    <scope>NUCLEOTIDE SEQUENCE</scope>
    <source>
        <strain evidence="6">AG5</strain>
    </source>
</reference>
<dbReference type="GO" id="GO:0047499">
    <property type="term" value="F:calcium-independent phospholipase A2 activity"/>
    <property type="evidence" value="ECO:0007669"/>
    <property type="project" value="TreeGrafter"/>
</dbReference>
<dbReference type="InterPro" id="IPR016035">
    <property type="entry name" value="Acyl_Trfase/lysoPLipase"/>
</dbReference>
<proteinExistence type="predicted"/>
<sequence>MSKEEDKPKGLNILCIGRLSPLSTEGANIEKRQDSGGVRGLSSLIILQEVMRRTRNANDGVVIHPYEHFDVIAGTGTGGVSACMLGRLRMPIKKAIEEYAKFAREVFKEKKMSGPTMYKRKKLEEVLKTMIREATGDEKEMMDEGRGNTGCKTAVFAMARHNLNAGLPVMFRSYNADINPGPDCTIWEALYATMAHPDLFKSIEIIDSSIPQSFVGGEIGCCNPLTHVLNEVKRLHPERHIACIISIGAGHARTIQVPSPSRWYRIQDVVVMKDMATDSERVAEEMTLRFQDTSNVYFRFNIDQGMQNMKDGSWEKMGEAVQHAMVYMQKSETSQKLEGAVRAGMQRRGTVSTAHAGDAWVIAGQVTVTLDETKRLFGFKRCPAPTKFYTGREDENTQVINCITGGENELRHTWDEWDHIIYVDASSPEAIERALKEFGAARSISQAHKDVIEWLESCEVWEVVCSSPLGSRI</sequence>
<comment type="caution">
    <text evidence="6">The sequence shown here is derived from an EMBL/GenBank/DDBJ whole genome shotgun (WGS) entry which is preliminary data.</text>
</comment>
<dbReference type="AlphaFoldDB" id="A0A8H3DYU5"/>
<dbReference type="SUPFAM" id="SSF52151">
    <property type="entry name" value="FabD/lysophospholipase-like"/>
    <property type="match status" value="1"/>
</dbReference>
<gene>
    <name evidence="6" type="ORF">RDB_LOCUS48623</name>
</gene>
<evidence type="ECO:0000313" key="7">
    <source>
        <dbReference type="Proteomes" id="UP000663827"/>
    </source>
</evidence>
<dbReference type="GO" id="GO:0016020">
    <property type="term" value="C:membrane"/>
    <property type="evidence" value="ECO:0007669"/>
    <property type="project" value="TreeGrafter"/>
</dbReference>
<accession>A0A8H3DYU5</accession>
<keyword evidence="1" id="KW-0378">Hydrolase</keyword>
<dbReference type="GO" id="GO:0019369">
    <property type="term" value="P:arachidonate metabolic process"/>
    <property type="evidence" value="ECO:0007669"/>
    <property type="project" value="TreeGrafter"/>
</dbReference>
<evidence type="ECO:0000259" key="5">
    <source>
        <dbReference type="PROSITE" id="PS51635"/>
    </source>
</evidence>
<dbReference type="GO" id="GO:0046486">
    <property type="term" value="P:glycerolipid metabolic process"/>
    <property type="evidence" value="ECO:0007669"/>
    <property type="project" value="UniProtKB-ARBA"/>
</dbReference>
<dbReference type="Gene3D" id="3.40.1090.10">
    <property type="entry name" value="Cytosolic phospholipase A2 catalytic domain"/>
    <property type="match status" value="1"/>
</dbReference>
<dbReference type="Proteomes" id="UP000663827">
    <property type="component" value="Unassembled WGS sequence"/>
</dbReference>
<dbReference type="InterPro" id="IPR002641">
    <property type="entry name" value="PNPLA_dom"/>
</dbReference>
<dbReference type="GO" id="GO:0016042">
    <property type="term" value="P:lipid catabolic process"/>
    <property type="evidence" value="ECO:0007669"/>
    <property type="project" value="UniProtKB-KW"/>
</dbReference>
<dbReference type="OrthoDB" id="2129662at2759"/>
<evidence type="ECO:0000256" key="4">
    <source>
        <dbReference type="PROSITE-ProRule" id="PRU01161"/>
    </source>
</evidence>
<evidence type="ECO:0000256" key="2">
    <source>
        <dbReference type="ARBA" id="ARBA00022963"/>
    </source>
</evidence>
<evidence type="ECO:0000256" key="3">
    <source>
        <dbReference type="ARBA" id="ARBA00023098"/>
    </source>
</evidence>
<evidence type="ECO:0000256" key="1">
    <source>
        <dbReference type="ARBA" id="ARBA00022801"/>
    </source>
</evidence>
<name>A0A8H3DYU5_9AGAM</name>
<dbReference type="PANTHER" id="PTHR24185:SF1">
    <property type="entry name" value="CALCIUM-INDEPENDENT PHOSPHOLIPASE A2-GAMMA"/>
    <property type="match status" value="1"/>
</dbReference>
<dbReference type="PROSITE" id="PS51635">
    <property type="entry name" value="PNPLA"/>
    <property type="match status" value="1"/>
</dbReference>
<keyword evidence="3" id="KW-0443">Lipid metabolism</keyword>
<dbReference type="Pfam" id="PF01734">
    <property type="entry name" value="Patatin"/>
    <property type="match status" value="1"/>
</dbReference>
<protein>
    <recommendedName>
        <fullName evidence="5">PNPLA domain-containing protein</fullName>
    </recommendedName>
</protein>